<name>A0A1H1ZE36_9ACTN</name>
<evidence type="ECO:0000256" key="2">
    <source>
        <dbReference type="ARBA" id="ARBA00007362"/>
    </source>
</evidence>
<feature type="transmembrane region" description="Helical" evidence="6">
    <location>
        <begin position="70"/>
        <end position="90"/>
    </location>
</feature>
<reference evidence="8 9" key="1">
    <citation type="submission" date="2016-10" db="EMBL/GenBank/DDBJ databases">
        <authorList>
            <person name="de Groot N.N."/>
        </authorList>
    </citation>
    <scope>NUCLEOTIDE SEQUENCE [LARGE SCALE GENOMIC DNA]</scope>
    <source>
        <strain evidence="8 9">DSM 43941</strain>
    </source>
</reference>
<keyword evidence="5 6" id="KW-0472">Membrane</keyword>
<dbReference type="InterPro" id="IPR050638">
    <property type="entry name" value="AA-Vitamin_Transporters"/>
</dbReference>
<evidence type="ECO:0000313" key="9">
    <source>
        <dbReference type="Proteomes" id="UP000198688"/>
    </source>
</evidence>
<feature type="transmembrane region" description="Helical" evidence="6">
    <location>
        <begin position="125"/>
        <end position="146"/>
    </location>
</feature>
<evidence type="ECO:0000259" key="7">
    <source>
        <dbReference type="Pfam" id="PF00892"/>
    </source>
</evidence>
<organism evidence="8 9">
    <name type="scientific">Actinoplanes derwentensis</name>
    <dbReference type="NCBI Taxonomy" id="113562"/>
    <lineage>
        <taxon>Bacteria</taxon>
        <taxon>Bacillati</taxon>
        <taxon>Actinomycetota</taxon>
        <taxon>Actinomycetes</taxon>
        <taxon>Micromonosporales</taxon>
        <taxon>Micromonosporaceae</taxon>
        <taxon>Actinoplanes</taxon>
    </lineage>
</organism>
<feature type="domain" description="EamA" evidence="7">
    <location>
        <begin position="153"/>
        <end position="294"/>
    </location>
</feature>
<evidence type="ECO:0000256" key="1">
    <source>
        <dbReference type="ARBA" id="ARBA00004141"/>
    </source>
</evidence>
<keyword evidence="4 6" id="KW-1133">Transmembrane helix</keyword>
<feature type="domain" description="EamA" evidence="7">
    <location>
        <begin position="7"/>
        <end position="141"/>
    </location>
</feature>
<feature type="transmembrane region" description="Helical" evidence="6">
    <location>
        <begin position="220"/>
        <end position="240"/>
    </location>
</feature>
<dbReference type="InterPro" id="IPR037185">
    <property type="entry name" value="EmrE-like"/>
</dbReference>
<comment type="similarity">
    <text evidence="2">Belongs to the EamA transporter family.</text>
</comment>
<accession>A0A1H1ZE36</accession>
<dbReference type="PANTHER" id="PTHR32322">
    <property type="entry name" value="INNER MEMBRANE TRANSPORTER"/>
    <property type="match status" value="1"/>
</dbReference>
<protein>
    <submittedName>
        <fullName evidence="8">Threonine/homoserine efflux transporter RhtA</fullName>
    </submittedName>
</protein>
<dbReference type="RefSeq" id="WP_092545439.1">
    <property type="nucleotide sequence ID" value="NZ_BOMJ01000005.1"/>
</dbReference>
<sequence length="318" mass="32373">MKPLYTGLAAAVTSAATFATSGAFIKPLLEAGWSPAAAVTARALIAGVLLLPIVVFSLRGRWDALWRGRWRVVGMGVIAVAFTQLTYFAALRRIPVSTALLVEYLAPLLLVVWVAVATRRLPRPAVLIGSVLAIGGLVLVIGPGALNAVDPVGILLAFAAAIGCAVYFVVAARPADGLPPVALAGFGLLLGGVTLGLAGLVGLVPVSMTFGEVLLLGSPVAWWVPLMVVAFLGTAVAYATGIYGSNKLGSRLASFVGLLEVVFASILAWIVVGESLTPLQMAGGALILVGIAVIPPPDDTPAPPPASVPAREPAANAL</sequence>
<dbReference type="Proteomes" id="UP000198688">
    <property type="component" value="Chromosome I"/>
</dbReference>
<dbReference type="AlphaFoldDB" id="A0A1H1ZE36"/>
<feature type="transmembrane region" description="Helical" evidence="6">
    <location>
        <begin position="39"/>
        <end position="58"/>
    </location>
</feature>
<feature type="transmembrane region" description="Helical" evidence="6">
    <location>
        <begin position="96"/>
        <end position="118"/>
    </location>
</feature>
<gene>
    <name evidence="8" type="ORF">SAMN04489716_3279</name>
</gene>
<dbReference type="GO" id="GO:0016020">
    <property type="term" value="C:membrane"/>
    <property type="evidence" value="ECO:0007669"/>
    <property type="project" value="UniProtKB-SubCell"/>
</dbReference>
<evidence type="ECO:0000256" key="6">
    <source>
        <dbReference type="SAM" id="Phobius"/>
    </source>
</evidence>
<keyword evidence="3 6" id="KW-0812">Transmembrane</keyword>
<evidence type="ECO:0000256" key="3">
    <source>
        <dbReference type="ARBA" id="ARBA00022692"/>
    </source>
</evidence>
<feature type="transmembrane region" description="Helical" evidence="6">
    <location>
        <begin position="182"/>
        <end position="208"/>
    </location>
</feature>
<proteinExistence type="inferred from homology"/>
<dbReference type="STRING" id="113562.SAMN04489716_3279"/>
<dbReference type="OrthoDB" id="154915at2"/>
<evidence type="ECO:0000313" key="8">
    <source>
        <dbReference type="EMBL" id="SDT32051.1"/>
    </source>
</evidence>
<dbReference type="InterPro" id="IPR000620">
    <property type="entry name" value="EamA_dom"/>
</dbReference>
<feature type="transmembrane region" description="Helical" evidence="6">
    <location>
        <begin position="252"/>
        <end position="272"/>
    </location>
</feature>
<feature type="transmembrane region" description="Helical" evidence="6">
    <location>
        <begin position="152"/>
        <end position="170"/>
    </location>
</feature>
<dbReference type="Pfam" id="PF00892">
    <property type="entry name" value="EamA"/>
    <property type="match status" value="2"/>
</dbReference>
<dbReference type="SUPFAM" id="SSF103481">
    <property type="entry name" value="Multidrug resistance efflux transporter EmrE"/>
    <property type="match status" value="2"/>
</dbReference>
<dbReference type="PANTHER" id="PTHR32322:SF2">
    <property type="entry name" value="EAMA DOMAIN-CONTAINING PROTEIN"/>
    <property type="match status" value="1"/>
</dbReference>
<comment type="subcellular location">
    <subcellularLocation>
        <location evidence="1">Membrane</location>
        <topology evidence="1">Multi-pass membrane protein</topology>
    </subcellularLocation>
</comment>
<evidence type="ECO:0000256" key="5">
    <source>
        <dbReference type="ARBA" id="ARBA00023136"/>
    </source>
</evidence>
<evidence type="ECO:0000256" key="4">
    <source>
        <dbReference type="ARBA" id="ARBA00022989"/>
    </source>
</evidence>
<dbReference type="EMBL" id="LT629758">
    <property type="protein sequence ID" value="SDT32051.1"/>
    <property type="molecule type" value="Genomic_DNA"/>
</dbReference>
<keyword evidence="9" id="KW-1185">Reference proteome</keyword>